<dbReference type="InterPro" id="IPR034904">
    <property type="entry name" value="FSCA_dom_sf"/>
</dbReference>
<name>A0AA89AY28_9ASTE</name>
<dbReference type="Proteomes" id="UP001188597">
    <property type="component" value="Unassembled WGS sequence"/>
</dbReference>
<evidence type="ECO:0000313" key="2">
    <source>
        <dbReference type="Proteomes" id="UP001188597"/>
    </source>
</evidence>
<dbReference type="AlphaFoldDB" id="A0AA89AY28"/>
<accession>A0AA89AY28</accession>
<sequence length="213" mass="24556">MRRKSVKIELNLALWTTFSHHIRDIKDPEHPYSLKELKVITEDVIEGHVHSHSRTLQHGNGYWPLFMSETYAQPALPLQGMTNIPLPFFCSEHIFQYLLGCLLENQGFEICLAQLLVMLLCFSALDKLITILLLDHSVSFVSFLEIIWNSGCNFPSLNQISNSWSCEVRPLLCKYWCFLSLMLSCDVELERQSFEMAWGSPEKSLSLSLLEVM</sequence>
<comment type="caution">
    <text evidence="1">The sequence shown here is derived from an EMBL/GenBank/DDBJ whole genome shotgun (WGS) entry which is preliminary data.</text>
</comment>
<proteinExistence type="predicted"/>
<keyword evidence="2" id="KW-1185">Reference proteome</keyword>
<protein>
    <submittedName>
        <fullName evidence="1">Uncharacterized protein</fullName>
    </submittedName>
</protein>
<dbReference type="EMBL" id="JAVXUP010000919">
    <property type="protein sequence ID" value="KAK3018752.1"/>
    <property type="molecule type" value="Genomic_DNA"/>
</dbReference>
<dbReference type="Gene3D" id="3.30.300.130">
    <property type="entry name" value="Fe-S cluster assembly (FSCA)"/>
    <property type="match status" value="1"/>
</dbReference>
<reference evidence="1" key="1">
    <citation type="submission" date="2022-12" db="EMBL/GenBank/DDBJ databases">
        <title>Draft genome assemblies for two species of Escallonia (Escalloniales).</title>
        <authorList>
            <person name="Chanderbali A."/>
            <person name="Dervinis C."/>
            <person name="Anghel I."/>
            <person name="Soltis D."/>
            <person name="Soltis P."/>
            <person name="Zapata F."/>
        </authorList>
    </citation>
    <scope>NUCLEOTIDE SEQUENCE</scope>
    <source>
        <strain evidence="1">UCBG64.0493</strain>
        <tissue evidence="1">Leaf</tissue>
    </source>
</reference>
<organism evidence="1 2">
    <name type="scientific">Escallonia herrerae</name>
    <dbReference type="NCBI Taxonomy" id="1293975"/>
    <lineage>
        <taxon>Eukaryota</taxon>
        <taxon>Viridiplantae</taxon>
        <taxon>Streptophyta</taxon>
        <taxon>Embryophyta</taxon>
        <taxon>Tracheophyta</taxon>
        <taxon>Spermatophyta</taxon>
        <taxon>Magnoliopsida</taxon>
        <taxon>eudicotyledons</taxon>
        <taxon>Gunneridae</taxon>
        <taxon>Pentapetalae</taxon>
        <taxon>asterids</taxon>
        <taxon>campanulids</taxon>
        <taxon>Escalloniales</taxon>
        <taxon>Escalloniaceae</taxon>
        <taxon>Escallonia</taxon>
    </lineage>
</organism>
<evidence type="ECO:0000313" key="1">
    <source>
        <dbReference type="EMBL" id="KAK3018752.1"/>
    </source>
</evidence>
<gene>
    <name evidence="1" type="ORF">RJ639_004238</name>
</gene>